<dbReference type="PANTHER" id="PTHR11638:SF18">
    <property type="entry name" value="HEAT SHOCK PROTEIN 104"/>
    <property type="match status" value="1"/>
</dbReference>
<dbReference type="Pfam" id="PF02861">
    <property type="entry name" value="Clp_N"/>
    <property type="match status" value="1"/>
</dbReference>
<keyword evidence="2 7" id="KW-0547">Nucleotide-binding</keyword>
<dbReference type="EMBL" id="AZGC01000013">
    <property type="protein sequence ID" value="KRL96089.1"/>
    <property type="molecule type" value="Genomic_DNA"/>
</dbReference>
<evidence type="ECO:0000256" key="4">
    <source>
        <dbReference type="ARBA" id="ARBA00023186"/>
    </source>
</evidence>
<protein>
    <submittedName>
        <fullName evidence="9">ATP-binding protein</fullName>
    </submittedName>
</protein>
<dbReference type="InterPro" id="IPR004176">
    <property type="entry name" value="Clp_R_N"/>
</dbReference>
<proteinExistence type="inferred from homology"/>
<evidence type="ECO:0000313" key="10">
    <source>
        <dbReference type="Proteomes" id="UP000051084"/>
    </source>
</evidence>
<dbReference type="GO" id="GO:0005524">
    <property type="term" value="F:ATP binding"/>
    <property type="evidence" value="ECO:0007669"/>
    <property type="project" value="UniProtKB-KW"/>
</dbReference>
<dbReference type="InterPro" id="IPR041546">
    <property type="entry name" value="ClpA/ClpB_AAA_lid"/>
</dbReference>
<organism evidence="9 10">
    <name type="scientific">Limosilactobacillus equigenerosi DSM 18793 = JCM 14505</name>
    <dbReference type="NCBI Taxonomy" id="1423742"/>
    <lineage>
        <taxon>Bacteria</taxon>
        <taxon>Bacillati</taxon>
        <taxon>Bacillota</taxon>
        <taxon>Bacilli</taxon>
        <taxon>Lactobacillales</taxon>
        <taxon>Lactobacillaceae</taxon>
        <taxon>Limosilactobacillus</taxon>
    </lineage>
</organism>
<evidence type="ECO:0000259" key="8">
    <source>
        <dbReference type="PROSITE" id="PS51903"/>
    </source>
</evidence>
<keyword evidence="4 7" id="KW-0143">Chaperone</keyword>
<comment type="function">
    <text evidence="5">Part of a stress-induced multi-chaperone system, it is involved in the recovery of the cell from heat-induced damage, in cooperation with DnaK, DnaJ and GrpE. Acts before DnaK, in the processing of protein aggregates. Protein binding stimulates the ATPase activity; ATP hydrolysis unfolds the denatured protein aggregates, which probably helps expose new hydrophobic binding sites on the surface of ClpB-bound aggregates, contributing to the solubilization and refolding of denatured protein aggregates by DnaK.</text>
</comment>
<dbReference type="InterPro" id="IPR003593">
    <property type="entry name" value="AAA+_ATPase"/>
</dbReference>
<dbReference type="Pfam" id="PF17871">
    <property type="entry name" value="AAA_lid_9"/>
    <property type="match status" value="1"/>
</dbReference>
<name>A0A0R1USC6_9LACO</name>
<dbReference type="PANTHER" id="PTHR11638">
    <property type="entry name" value="ATP-DEPENDENT CLP PROTEASE"/>
    <property type="match status" value="1"/>
</dbReference>
<dbReference type="PROSITE" id="PS00871">
    <property type="entry name" value="CLPAB_2"/>
    <property type="match status" value="1"/>
</dbReference>
<keyword evidence="10" id="KW-1185">Reference proteome</keyword>
<dbReference type="SMART" id="SM00382">
    <property type="entry name" value="AAA"/>
    <property type="match status" value="2"/>
</dbReference>
<evidence type="ECO:0000256" key="5">
    <source>
        <dbReference type="ARBA" id="ARBA00025613"/>
    </source>
</evidence>
<reference evidence="9 10" key="1">
    <citation type="journal article" date="2015" name="Genome Announc.">
        <title>Expanding the biotechnology potential of lactobacilli through comparative genomics of 213 strains and associated genera.</title>
        <authorList>
            <person name="Sun Z."/>
            <person name="Harris H.M."/>
            <person name="McCann A."/>
            <person name="Guo C."/>
            <person name="Argimon S."/>
            <person name="Zhang W."/>
            <person name="Yang X."/>
            <person name="Jeffery I.B."/>
            <person name="Cooney J.C."/>
            <person name="Kagawa T.F."/>
            <person name="Liu W."/>
            <person name="Song Y."/>
            <person name="Salvetti E."/>
            <person name="Wrobel A."/>
            <person name="Rasinkangas P."/>
            <person name="Parkhill J."/>
            <person name="Rea M.C."/>
            <person name="O'Sullivan O."/>
            <person name="Ritari J."/>
            <person name="Douillard F.P."/>
            <person name="Paul Ross R."/>
            <person name="Yang R."/>
            <person name="Briner A.E."/>
            <person name="Felis G.E."/>
            <person name="de Vos W.M."/>
            <person name="Barrangou R."/>
            <person name="Klaenhammer T.R."/>
            <person name="Caufield P.W."/>
            <person name="Cui Y."/>
            <person name="Zhang H."/>
            <person name="O'Toole P.W."/>
        </authorList>
    </citation>
    <scope>NUCLEOTIDE SEQUENCE [LARGE SCALE GENOMIC DNA]</scope>
    <source>
        <strain evidence="9 10">DSM 18793</strain>
    </source>
</reference>
<sequence length="830" mass="91478">MEENLYTPSALNVLAIAQEQAHLFRHQVLGTEHLLLALSMEETGIAAHAFERWGVMSADIREAIEQITGYGRELVANGVQLPNSPKLRSVLRVAQELASRLQSEQVGTEHLLLALLAEDEILSSRILYDLGIDLKEARQDLLKRLGISERLLRKRNAQAKRAQQEAVQGTPTLDKIGRDLTLQATEHGMDPVIGRELEIQRTLQILSRRTKNNPVLVGEPGVGKTAIVEGIAAKLAANEVPTTLQNYRLVALEMGSLVAGTKFRGEFEDRLQKILREVRQDGKVILFIDELHTMIGAGGAEGAIDASNLLKPVLARGEVQVIGATTLEEYRKYIEKDAALERRFSQVRVDEPDGSATLRILQGVRSQYEQYHQVGLPDDTLQAAVDLATRYLPDRFMPDKALDLIDEAAAATRLDHVQPQVKQPSATDSLAEVQVAKEAAILAQDFDRAASLRREELALKAQLEVNSASEPTASMATVDYELQVTPAAVAKVVAAWTGIPVGKLTQQAKQRLLRLDKTLHQRVIGQDQAVVAIADALRRSQSGLRNPNRPIGSFMFLGPTGVGKTELAKALAAEVFGDEQAMIRLDMSEYMERYSTSRLVGSAPGYVGYEEGGQLTKQVRRQPYSVVLFDEVEKANPEVFNLLLQVLDDGFLTDAQGRKVDFSHTIIIMTSNLGATVLQDQKTVGFAGAGSTDDQAMEKVIREQVKLHFKPEFINRLDELIVFKHLTPAELRQIVKLLARQLTSRLADLGVTVKFTPAALDVIANDGYNRQYGARPLRRSLQTLVENSLSKLLLSNALQTGDQLTIGAKRGQLDFKVNGIVQTAELEVTR</sequence>
<dbReference type="STRING" id="417373.GCA_001570685_00400"/>
<evidence type="ECO:0000256" key="3">
    <source>
        <dbReference type="ARBA" id="ARBA00022840"/>
    </source>
</evidence>
<dbReference type="CDD" id="cd00009">
    <property type="entry name" value="AAA"/>
    <property type="match status" value="1"/>
</dbReference>
<feature type="domain" description="Clp R" evidence="8">
    <location>
        <begin position="1"/>
        <end position="147"/>
    </location>
</feature>
<evidence type="ECO:0000313" key="9">
    <source>
        <dbReference type="EMBL" id="KRL96089.1"/>
    </source>
</evidence>
<dbReference type="InterPro" id="IPR018368">
    <property type="entry name" value="ClpA/B_CS1"/>
</dbReference>
<dbReference type="InterPro" id="IPR050130">
    <property type="entry name" value="ClpA_ClpB"/>
</dbReference>
<dbReference type="InterPro" id="IPR036628">
    <property type="entry name" value="Clp_N_dom_sf"/>
</dbReference>
<comment type="similarity">
    <text evidence="7">Belongs to the ClpA/ClpB family.</text>
</comment>
<dbReference type="PROSITE" id="PS00870">
    <property type="entry name" value="CLPAB_1"/>
    <property type="match status" value="1"/>
</dbReference>
<dbReference type="Pfam" id="PF00004">
    <property type="entry name" value="AAA"/>
    <property type="match status" value="1"/>
</dbReference>
<dbReference type="Gene3D" id="1.10.1780.10">
    <property type="entry name" value="Clp, N-terminal domain"/>
    <property type="match status" value="1"/>
</dbReference>
<evidence type="ECO:0000256" key="7">
    <source>
        <dbReference type="RuleBase" id="RU004432"/>
    </source>
</evidence>
<dbReference type="Gene3D" id="3.40.50.300">
    <property type="entry name" value="P-loop containing nucleotide triphosphate hydrolases"/>
    <property type="match status" value="2"/>
</dbReference>
<dbReference type="GO" id="GO:0034605">
    <property type="term" value="P:cellular response to heat"/>
    <property type="evidence" value="ECO:0007669"/>
    <property type="project" value="TreeGrafter"/>
</dbReference>
<dbReference type="SUPFAM" id="SSF81923">
    <property type="entry name" value="Double Clp-N motif"/>
    <property type="match status" value="1"/>
</dbReference>
<dbReference type="InterPro" id="IPR019489">
    <property type="entry name" value="Clp_ATPase_C"/>
</dbReference>
<evidence type="ECO:0000256" key="2">
    <source>
        <dbReference type="ARBA" id="ARBA00022741"/>
    </source>
</evidence>
<dbReference type="Gene3D" id="1.10.8.60">
    <property type="match status" value="2"/>
</dbReference>
<dbReference type="SMART" id="SM01086">
    <property type="entry name" value="ClpB_D2-small"/>
    <property type="match status" value="1"/>
</dbReference>
<dbReference type="AlphaFoldDB" id="A0A0R1USC6"/>
<keyword evidence="3 7" id="KW-0067">ATP-binding</keyword>
<dbReference type="GO" id="GO:0016887">
    <property type="term" value="F:ATP hydrolysis activity"/>
    <property type="evidence" value="ECO:0007669"/>
    <property type="project" value="InterPro"/>
</dbReference>
<dbReference type="PROSITE" id="PS51903">
    <property type="entry name" value="CLP_R"/>
    <property type="match status" value="1"/>
</dbReference>
<dbReference type="Gene3D" id="4.10.860.10">
    <property type="entry name" value="UVR domain"/>
    <property type="match status" value="1"/>
</dbReference>
<dbReference type="Pfam" id="PF10431">
    <property type="entry name" value="ClpB_D2-small"/>
    <property type="match status" value="1"/>
</dbReference>
<gene>
    <name evidence="9" type="ORF">FC21_GL000530</name>
</gene>
<dbReference type="PATRIC" id="fig|1423742.4.peg.552"/>
<dbReference type="RefSeq" id="WP_054652498.1">
    <property type="nucleotide sequence ID" value="NZ_AZGC01000013.1"/>
</dbReference>
<dbReference type="GO" id="GO:0005737">
    <property type="term" value="C:cytoplasm"/>
    <property type="evidence" value="ECO:0007669"/>
    <property type="project" value="TreeGrafter"/>
</dbReference>
<dbReference type="FunFam" id="3.40.50.300:FF:000025">
    <property type="entry name" value="ATP-dependent Clp protease subunit"/>
    <property type="match status" value="1"/>
</dbReference>
<evidence type="ECO:0000256" key="1">
    <source>
        <dbReference type="ARBA" id="ARBA00022737"/>
    </source>
</evidence>
<evidence type="ECO:0000256" key="6">
    <source>
        <dbReference type="PROSITE-ProRule" id="PRU01251"/>
    </source>
</evidence>
<dbReference type="InterPro" id="IPR027417">
    <property type="entry name" value="P-loop_NTPase"/>
</dbReference>
<dbReference type="InterPro" id="IPR001270">
    <property type="entry name" value="ClpA/B"/>
</dbReference>
<dbReference type="Proteomes" id="UP000051084">
    <property type="component" value="Unassembled WGS sequence"/>
</dbReference>
<keyword evidence="1 6" id="KW-0677">Repeat</keyword>
<dbReference type="CDD" id="cd19499">
    <property type="entry name" value="RecA-like_ClpB_Hsp104-like"/>
    <property type="match status" value="1"/>
</dbReference>
<dbReference type="Pfam" id="PF07724">
    <property type="entry name" value="AAA_2"/>
    <property type="match status" value="1"/>
</dbReference>
<accession>A0A0R1USC6</accession>
<dbReference type="InterPro" id="IPR003959">
    <property type="entry name" value="ATPase_AAA_core"/>
</dbReference>
<dbReference type="OrthoDB" id="9803641at2"/>
<dbReference type="SUPFAM" id="SSF52540">
    <property type="entry name" value="P-loop containing nucleoside triphosphate hydrolases"/>
    <property type="match status" value="2"/>
</dbReference>
<dbReference type="InterPro" id="IPR028299">
    <property type="entry name" value="ClpA/B_CS2"/>
</dbReference>
<comment type="caution">
    <text evidence="9">The sequence shown here is derived from an EMBL/GenBank/DDBJ whole genome shotgun (WGS) entry which is preliminary data.</text>
</comment>
<dbReference type="PRINTS" id="PR00300">
    <property type="entry name" value="CLPPROTEASEA"/>
</dbReference>
<dbReference type="FunFam" id="3.40.50.300:FF:000010">
    <property type="entry name" value="Chaperone clpB 1, putative"/>
    <property type="match status" value="1"/>
</dbReference>